<organism evidence="1 2">
    <name type="scientific">Thermogutta terrifontis</name>
    <dbReference type="NCBI Taxonomy" id="1331910"/>
    <lineage>
        <taxon>Bacteria</taxon>
        <taxon>Pseudomonadati</taxon>
        <taxon>Planctomycetota</taxon>
        <taxon>Planctomycetia</taxon>
        <taxon>Pirellulales</taxon>
        <taxon>Thermoguttaceae</taxon>
        <taxon>Thermogutta</taxon>
    </lineage>
</organism>
<accession>A0A286RA34</accession>
<protein>
    <submittedName>
        <fullName evidence="1">Uncharacterized protein</fullName>
    </submittedName>
</protein>
<evidence type="ECO:0000313" key="2">
    <source>
        <dbReference type="Proteomes" id="UP000215086"/>
    </source>
</evidence>
<sequence>MKLDESGKVTEEKSVGAWSRETGNRCVLETGSWSLKAKNAADQCFVGL</sequence>
<keyword evidence="2" id="KW-1185">Reference proteome</keyword>
<name>A0A286RA34_9BACT</name>
<dbReference type="KEGG" id="ttf:THTE_0214"/>
<gene>
    <name evidence="1" type="ORF">THTE_0214</name>
</gene>
<dbReference type="Proteomes" id="UP000215086">
    <property type="component" value="Chromosome"/>
</dbReference>
<dbReference type="AlphaFoldDB" id="A0A286RA34"/>
<evidence type="ECO:0000313" key="1">
    <source>
        <dbReference type="EMBL" id="ASV72816.1"/>
    </source>
</evidence>
<reference evidence="1 2" key="1">
    <citation type="journal article" name="Front. Microbiol.">
        <title>Sugar Metabolism of the First Thermophilic Planctomycete Thermogutta terrifontis: Comparative Genomic and Transcriptomic Approaches.</title>
        <authorList>
            <person name="Elcheninov A.G."/>
            <person name="Menzel P."/>
            <person name="Gudbergsdottir S.R."/>
            <person name="Slesarev A.I."/>
            <person name="Kadnikov V.V."/>
            <person name="Krogh A."/>
            <person name="Bonch-Osmolovskaya E.A."/>
            <person name="Peng X."/>
            <person name="Kublanov I.V."/>
        </authorList>
    </citation>
    <scope>NUCLEOTIDE SEQUENCE [LARGE SCALE GENOMIC DNA]</scope>
    <source>
        <strain evidence="1 2">R1</strain>
    </source>
</reference>
<dbReference type="EMBL" id="CP018477">
    <property type="protein sequence ID" value="ASV72816.1"/>
    <property type="molecule type" value="Genomic_DNA"/>
</dbReference>
<proteinExistence type="predicted"/>